<dbReference type="InterPro" id="IPR000792">
    <property type="entry name" value="Tscrpt_reg_LuxR_C"/>
</dbReference>
<dbReference type="Pfam" id="PF00196">
    <property type="entry name" value="GerE"/>
    <property type="match status" value="1"/>
</dbReference>
<dbReference type="GO" id="GO:0005737">
    <property type="term" value="C:cytoplasm"/>
    <property type="evidence" value="ECO:0007669"/>
    <property type="project" value="TreeGrafter"/>
</dbReference>
<dbReference type="EMBL" id="SJKB01000019">
    <property type="protein sequence ID" value="TCC54420.1"/>
    <property type="molecule type" value="Genomic_DNA"/>
</dbReference>
<accession>A0A4R0K4Z0</accession>
<dbReference type="SUPFAM" id="SSF46894">
    <property type="entry name" value="C-terminal effector domain of the bipartite response regulators"/>
    <property type="match status" value="1"/>
</dbReference>
<evidence type="ECO:0000313" key="5">
    <source>
        <dbReference type="Proteomes" id="UP000291144"/>
    </source>
</evidence>
<keyword evidence="1" id="KW-0547">Nucleotide-binding</keyword>
<organism evidence="4 5">
    <name type="scientific">Kribbella pittospori</name>
    <dbReference type="NCBI Taxonomy" id="722689"/>
    <lineage>
        <taxon>Bacteria</taxon>
        <taxon>Bacillati</taxon>
        <taxon>Actinomycetota</taxon>
        <taxon>Actinomycetes</taxon>
        <taxon>Propionibacteriales</taxon>
        <taxon>Kribbellaceae</taxon>
        <taxon>Kribbella</taxon>
    </lineage>
</organism>
<evidence type="ECO:0000313" key="4">
    <source>
        <dbReference type="EMBL" id="TCC54420.1"/>
    </source>
</evidence>
<evidence type="ECO:0000259" key="3">
    <source>
        <dbReference type="PROSITE" id="PS50043"/>
    </source>
</evidence>
<evidence type="ECO:0000256" key="1">
    <source>
        <dbReference type="ARBA" id="ARBA00022741"/>
    </source>
</evidence>
<keyword evidence="2" id="KW-0067">ATP-binding</keyword>
<evidence type="ECO:0000256" key="2">
    <source>
        <dbReference type="ARBA" id="ARBA00022840"/>
    </source>
</evidence>
<dbReference type="CDD" id="cd06170">
    <property type="entry name" value="LuxR_C_like"/>
    <property type="match status" value="1"/>
</dbReference>
<name>A0A4R0K4Z0_9ACTN</name>
<dbReference type="SUPFAM" id="SSF52540">
    <property type="entry name" value="P-loop containing nucleoside triphosphate hydrolases"/>
    <property type="match status" value="1"/>
</dbReference>
<dbReference type="Proteomes" id="UP000291144">
    <property type="component" value="Unassembled WGS sequence"/>
</dbReference>
<dbReference type="RefSeq" id="WP_131365159.1">
    <property type="nucleotide sequence ID" value="NZ_SJKB01000019.1"/>
</dbReference>
<comment type="caution">
    <text evidence="4">The sequence shown here is derived from an EMBL/GenBank/DDBJ whole genome shotgun (WGS) entry which is preliminary data.</text>
</comment>
<dbReference type="PROSITE" id="PS00622">
    <property type="entry name" value="HTH_LUXR_1"/>
    <property type="match status" value="1"/>
</dbReference>
<dbReference type="AlphaFoldDB" id="A0A4R0K4Z0"/>
<dbReference type="GO" id="GO:0006355">
    <property type="term" value="P:regulation of DNA-templated transcription"/>
    <property type="evidence" value="ECO:0007669"/>
    <property type="project" value="InterPro"/>
</dbReference>
<dbReference type="SUPFAM" id="SSF48452">
    <property type="entry name" value="TPR-like"/>
    <property type="match status" value="2"/>
</dbReference>
<dbReference type="GO" id="GO:0005524">
    <property type="term" value="F:ATP binding"/>
    <property type="evidence" value="ECO:0007669"/>
    <property type="project" value="UniProtKB-KW"/>
</dbReference>
<dbReference type="GO" id="GO:0004016">
    <property type="term" value="F:adenylate cyclase activity"/>
    <property type="evidence" value="ECO:0007669"/>
    <property type="project" value="TreeGrafter"/>
</dbReference>
<feature type="domain" description="HTH luxR-type" evidence="3">
    <location>
        <begin position="918"/>
        <end position="983"/>
    </location>
</feature>
<dbReference type="Gene3D" id="3.40.50.300">
    <property type="entry name" value="P-loop containing nucleotide triphosphate hydrolases"/>
    <property type="match status" value="1"/>
</dbReference>
<gene>
    <name evidence="4" type="ORF">E0H73_38905</name>
</gene>
<dbReference type="InterPro" id="IPR011990">
    <property type="entry name" value="TPR-like_helical_dom_sf"/>
</dbReference>
<dbReference type="Gene3D" id="1.10.10.10">
    <property type="entry name" value="Winged helix-like DNA-binding domain superfamily/Winged helix DNA-binding domain"/>
    <property type="match status" value="1"/>
</dbReference>
<dbReference type="InterPro" id="IPR041664">
    <property type="entry name" value="AAA_16"/>
</dbReference>
<dbReference type="GO" id="GO:0003677">
    <property type="term" value="F:DNA binding"/>
    <property type="evidence" value="ECO:0007669"/>
    <property type="project" value="InterPro"/>
</dbReference>
<dbReference type="SMART" id="SM00421">
    <property type="entry name" value="HTH_LUXR"/>
    <property type="match status" value="1"/>
</dbReference>
<dbReference type="Pfam" id="PF13191">
    <property type="entry name" value="AAA_16"/>
    <property type="match status" value="1"/>
</dbReference>
<dbReference type="PANTHER" id="PTHR16305:SF35">
    <property type="entry name" value="TRANSCRIPTIONAL ACTIVATOR DOMAIN"/>
    <property type="match status" value="1"/>
</dbReference>
<dbReference type="PRINTS" id="PR00038">
    <property type="entry name" value="HTHLUXR"/>
</dbReference>
<dbReference type="OrthoDB" id="134712at2"/>
<protein>
    <submittedName>
        <fullName evidence="4">LuxR family transcriptional regulator</fullName>
    </submittedName>
</protein>
<reference evidence="4 5" key="1">
    <citation type="submission" date="2019-02" db="EMBL/GenBank/DDBJ databases">
        <title>Kribbella capetownensis sp. nov. and Kribbella speibonae sp. nov., isolated from soil.</title>
        <authorList>
            <person name="Curtis S.M."/>
            <person name="Norton I."/>
            <person name="Everest G.J."/>
            <person name="Meyers P.R."/>
        </authorList>
    </citation>
    <scope>NUCLEOTIDE SEQUENCE [LARGE SCALE GENOMIC DNA]</scope>
    <source>
        <strain evidence="4 5">NRRL B-24813</strain>
    </source>
</reference>
<dbReference type="InterPro" id="IPR036388">
    <property type="entry name" value="WH-like_DNA-bd_sf"/>
</dbReference>
<dbReference type="Gene3D" id="1.25.40.10">
    <property type="entry name" value="Tetratricopeptide repeat domain"/>
    <property type="match status" value="1"/>
</dbReference>
<sequence>MGVASRSPRIAGRVEELANLSAVIQGAAQNEPAAAFVHGEAGVGKTRLVSTACDLASGVTVLWGRCVRFGAIDSPYVPLFSALQGWLEAASPAVVAEVLDAVPGAGELLPSLGGGGAQSPVRLLTVLDGLVTAIASHQPTVLVVDDVQWADVASRDALAYLINGFRAQRLAVITTYRDEELAVGDPMHSWLADLRRLPLVRDIRLQRLTRDETEQQLTLIMGGRPEQRLTDAVVQRSDGNPYLSELLVQGLPASTPELPTDLPAELAGALLAAWHRLSTPARELVRILAVAGRPSGVDDLTLVATAFGIGPEALSAALVEATTRGIVVALDSATCWFRHPLLAEVLYATFVPGEAAPYHAAWAKTLQTETAAGIDEVRWQGDLALHYEGAHDLPACLEASLRAADLAKRIKAIREEAVHLRRAARLWPAVHPEGSDADAEVDLLERVGRTTSQVGETDASYAAWSRARQLVDPAADPLRASRVLIESADKAWETGNIAAEPLAEARRAVELSREFPDSPEYAMALANLGDSEAWVGDLDSAQRHTDEAVRVAQRSEAVEALAMAYDARAFAYSREKQSDRDSAEALRFALLTGDPSLIGKGSLSRSNYLLYRGRDLESCQAELTGFHQMLEAGATGDAVYLGGSASRWLMEMAELTEASVVLRECLSLTGPPNGAAKVRLNASVLAVRRGDVELARIHLQRAKELIPSLEDRPGLEAPPILSEYLLATGRPAAALDLLERTMIPHSVDPRVNDRMLMWGARAAADLAQHARDHRDTTGEKAAQARLDDLVRIRDSIAYPPFEVLVTDDPIQPAMKALYVAESARCHADAPTSDLWAEAVDCCAAAGMKWQQMVATWRWAAALLDQGDSRRIAAGSLRTAHRLAMDLGALPLRQRLEELATLAAIPLDEPQPLLPSASEPSPFDSLTSREQEVLSYLVAGRTYPEIATALFISEKTVSTHVSHVLRKTGTTSRRQVAALALRLNQTLPR</sequence>
<dbReference type="InterPro" id="IPR016032">
    <property type="entry name" value="Sig_transdc_resp-reg_C-effctor"/>
</dbReference>
<dbReference type="InterPro" id="IPR027417">
    <property type="entry name" value="P-loop_NTPase"/>
</dbReference>
<dbReference type="PROSITE" id="PS50043">
    <property type="entry name" value="HTH_LUXR_2"/>
    <property type="match status" value="1"/>
</dbReference>
<keyword evidence="5" id="KW-1185">Reference proteome</keyword>
<dbReference type="PANTHER" id="PTHR16305">
    <property type="entry name" value="TESTICULAR SOLUBLE ADENYLYL CYCLASE"/>
    <property type="match status" value="1"/>
</dbReference>
<proteinExistence type="predicted"/>